<dbReference type="InterPro" id="IPR002711">
    <property type="entry name" value="HNH"/>
</dbReference>
<accession>A0ABT9TMQ9</accession>
<evidence type="ECO:0000313" key="4">
    <source>
        <dbReference type="Proteomes" id="UP001244563"/>
    </source>
</evidence>
<dbReference type="Proteomes" id="UP001244563">
    <property type="component" value="Unassembled WGS sequence"/>
</dbReference>
<comment type="caution">
    <text evidence="3">The sequence shown here is derived from an EMBL/GenBank/DDBJ whole genome shotgun (WGS) entry which is preliminary data.</text>
</comment>
<protein>
    <recommendedName>
        <fullName evidence="2">HNH domain-containing protein</fullName>
    </recommendedName>
</protein>
<keyword evidence="4" id="KW-1185">Reference proteome</keyword>
<dbReference type="RefSeq" id="WP_306877994.1">
    <property type="nucleotide sequence ID" value="NZ_JAUSSW010000004.1"/>
</dbReference>
<evidence type="ECO:0000256" key="1">
    <source>
        <dbReference type="SAM" id="MobiDB-lite"/>
    </source>
</evidence>
<organism evidence="3 4">
    <name type="scientific">Paenarthrobacter nicotinovorans</name>
    <name type="common">Arthrobacter nicotinovorans</name>
    <dbReference type="NCBI Taxonomy" id="29320"/>
    <lineage>
        <taxon>Bacteria</taxon>
        <taxon>Bacillati</taxon>
        <taxon>Actinomycetota</taxon>
        <taxon>Actinomycetes</taxon>
        <taxon>Micrococcales</taxon>
        <taxon>Micrococcaceae</taxon>
        <taxon>Paenarthrobacter</taxon>
    </lineage>
</organism>
<dbReference type="EMBL" id="JAUSSW010000004">
    <property type="protein sequence ID" value="MDQ0102341.1"/>
    <property type="molecule type" value="Genomic_DNA"/>
</dbReference>
<feature type="domain" description="HNH" evidence="2">
    <location>
        <begin position="26"/>
        <end position="77"/>
    </location>
</feature>
<proteinExistence type="predicted"/>
<feature type="region of interest" description="Disordered" evidence="1">
    <location>
        <begin position="66"/>
        <end position="87"/>
    </location>
</feature>
<evidence type="ECO:0000259" key="2">
    <source>
        <dbReference type="Pfam" id="PF01844"/>
    </source>
</evidence>
<dbReference type="Pfam" id="PF01844">
    <property type="entry name" value="HNH"/>
    <property type="match status" value="1"/>
</dbReference>
<evidence type="ECO:0000313" key="3">
    <source>
        <dbReference type="EMBL" id="MDQ0102341.1"/>
    </source>
</evidence>
<name>A0ABT9TMQ9_PAENI</name>
<sequence length="87" mass="9796">MSTRDGKGHRAYRRKAKALRRRGEDCAWCGKPIDYTLPKTDAMSFTADHPEAVNNGGHLYKQDLKPMHRSCNSKKSDSALPVIRPAQ</sequence>
<reference evidence="3 4" key="1">
    <citation type="submission" date="2023-07" db="EMBL/GenBank/DDBJ databases">
        <title>Sorghum-associated microbial communities from plants grown in Nebraska, USA.</title>
        <authorList>
            <person name="Schachtman D."/>
        </authorList>
    </citation>
    <scope>NUCLEOTIDE SEQUENCE [LARGE SCALE GENOMIC DNA]</scope>
    <source>
        <strain evidence="3 4">CC523</strain>
    </source>
</reference>
<gene>
    <name evidence="3" type="ORF">J2T10_001987</name>
</gene>
<dbReference type="Gene3D" id="1.10.30.50">
    <property type="match status" value="1"/>
</dbReference>